<keyword evidence="6" id="KW-0325">Glycoprotein</keyword>
<organism evidence="10 11">
    <name type="scientific">Saccharata proteae CBS 121410</name>
    <dbReference type="NCBI Taxonomy" id="1314787"/>
    <lineage>
        <taxon>Eukaryota</taxon>
        <taxon>Fungi</taxon>
        <taxon>Dikarya</taxon>
        <taxon>Ascomycota</taxon>
        <taxon>Pezizomycotina</taxon>
        <taxon>Dothideomycetes</taxon>
        <taxon>Dothideomycetes incertae sedis</taxon>
        <taxon>Botryosphaeriales</taxon>
        <taxon>Saccharataceae</taxon>
        <taxon>Saccharata</taxon>
    </lineage>
</organism>
<evidence type="ECO:0000256" key="5">
    <source>
        <dbReference type="ARBA" id="ARBA00023136"/>
    </source>
</evidence>
<dbReference type="GO" id="GO:0015137">
    <property type="term" value="F:citrate transmembrane transporter activity"/>
    <property type="evidence" value="ECO:0007669"/>
    <property type="project" value="UniProtKB-ARBA"/>
</dbReference>
<feature type="transmembrane region" description="Helical" evidence="8">
    <location>
        <begin position="42"/>
        <end position="62"/>
    </location>
</feature>
<dbReference type="InterPro" id="IPR036259">
    <property type="entry name" value="MFS_trans_sf"/>
</dbReference>
<feature type="transmembrane region" description="Helical" evidence="8">
    <location>
        <begin position="109"/>
        <end position="128"/>
    </location>
</feature>
<proteinExistence type="predicted"/>
<reference evidence="10" key="1">
    <citation type="journal article" date="2020" name="Stud. Mycol.">
        <title>101 Dothideomycetes genomes: a test case for predicting lifestyles and emergence of pathogens.</title>
        <authorList>
            <person name="Haridas S."/>
            <person name="Albert R."/>
            <person name="Binder M."/>
            <person name="Bloem J."/>
            <person name="Labutti K."/>
            <person name="Salamov A."/>
            <person name="Andreopoulos B."/>
            <person name="Baker S."/>
            <person name="Barry K."/>
            <person name="Bills G."/>
            <person name="Bluhm B."/>
            <person name="Cannon C."/>
            <person name="Castanera R."/>
            <person name="Culley D."/>
            <person name="Daum C."/>
            <person name="Ezra D."/>
            <person name="Gonzalez J."/>
            <person name="Henrissat B."/>
            <person name="Kuo A."/>
            <person name="Liang C."/>
            <person name="Lipzen A."/>
            <person name="Lutzoni F."/>
            <person name="Magnuson J."/>
            <person name="Mondo S."/>
            <person name="Nolan M."/>
            <person name="Ohm R."/>
            <person name="Pangilinan J."/>
            <person name="Park H.-J."/>
            <person name="Ramirez L."/>
            <person name="Alfaro M."/>
            <person name="Sun H."/>
            <person name="Tritt A."/>
            <person name="Yoshinaga Y."/>
            <person name="Zwiers L.-H."/>
            <person name="Turgeon B."/>
            <person name="Goodwin S."/>
            <person name="Spatafora J."/>
            <person name="Crous P."/>
            <person name="Grigoriev I."/>
        </authorList>
    </citation>
    <scope>NUCLEOTIDE SEQUENCE</scope>
    <source>
        <strain evidence="10">CBS 121410</strain>
    </source>
</reference>
<dbReference type="InterPro" id="IPR011701">
    <property type="entry name" value="MFS"/>
</dbReference>
<dbReference type="GO" id="GO:0140115">
    <property type="term" value="P:export across plasma membrane"/>
    <property type="evidence" value="ECO:0007669"/>
    <property type="project" value="UniProtKB-ARBA"/>
</dbReference>
<comment type="subcellular location">
    <subcellularLocation>
        <location evidence="1">Membrane</location>
        <topology evidence="1">Multi-pass membrane protein</topology>
    </subcellularLocation>
</comment>
<comment type="caution">
    <text evidence="10">The sequence shown here is derived from an EMBL/GenBank/DDBJ whole genome shotgun (WGS) entry which is preliminary data.</text>
</comment>
<name>A0A9P4LTV4_9PEZI</name>
<feature type="transmembrane region" description="Helical" evidence="8">
    <location>
        <begin position="279"/>
        <end position="296"/>
    </location>
</feature>
<dbReference type="FunFam" id="1.20.1720.10:FF:000009">
    <property type="entry name" value="MFS multidrug transporter"/>
    <property type="match status" value="1"/>
</dbReference>
<keyword evidence="2" id="KW-0813">Transport</keyword>
<dbReference type="AlphaFoldDB" id="A0A9P4LTV4"/>
<evidence type="ECO:0000313" key="10">
    <source>
        <dbReference type="EMBL" id="KAF2085890.1"/>
    </source>
</evidence>
<dbReference type="Pfam" id="PF07690">
    <property type="entry name" value="MFS_1"/>
    <property type="match status" value="1"/>
</dbReference>
<evidence type="ECO:0000256" key="1">
    <source>
        <dbReference type="ARBA" id="ARBA00004141"/>
    </source>
</evidence>
<dbReference type="FunFam" id="1.20.1250.20:FF:000172">
    <property type="entry name" value="MFS multidrug resistance transporter"/>
    <property type="match status" value="1"/>
</dbReference>
<keyword evidence="11" id="KW-1185">Reference proteome</keyword>
<feature type="domain" description="Major facilitator superfamily (MFS) profile" evidence="9">
    <location>
        <begin position="43"/>
        <end position="487"/>
    </location>
</feature>
<sequence length="508" mass="55904">MDSIEKHTSSMHGSYVSSPARQKALSEQKPPYHVFDHRRKRLLVYIVSLAGLFSPLSSNIYFPALGAIAKDFNTSYSLVTLSITVYMIVQGIAPSFWGPLSDKLGRRPIFIGTFTVYLIANVVLALSQDFQTLMVFRAIQAAGSASTISIGAGVIGDLTTSAERGGYMGIFGGIRMFGQSIGPVFGGILTQYLGFRSIFWALTILGGITLVFIVIFLPETQRPIAGDGTVRLYGVSKPLTYYVTGQPHVTQEPDPDRPKARISLKTVVSPLRFLFEKDVFITLFYGAIVYTIWSMVTSSTTSIFEQKYGLNSLYVGLAYLPNGFGCILGSYTTGLIMNYDYRRTEAEYWHAPAVAFTAKVDLKAEPDFPIERARQRNLWWIISAFVLTTGGYGFSLQMDIDLPLVLQFLIAYTATAVFSINSTLVVDLYPGASAGATATNNLVRCSLGAAGVAVVQPLLNALSPKWTFLMLAAIAAVFSPLLYVESKWGPRWRKERNARLAKKQEEEC</sequence>
<feature type="transmembrane region" description="Helical" evidence="8">
    <location>
        <begin position="404"/>
        <end position="429"/>
    </location>
</feature>
<dbReference type="PROSITE" id="PS50850">
    <property type="entry name" value="MFS"/>
    <property type="match status" value="1"/>
</dbReference>
<dbReference type="PANTHER" id="PTHR23502">
    <property type="entry name" value="MAJOR FACILITATOR SUPERFAMILY"/>
    <property type="match status" value="1"/>
</dbReference>
<dbReference type="EMBL" id="ML978727">
    <property type="protein sequence ID" value="KAF2085890.1"/>
    <property type="molecule type" value="Genomic_DNA"/>
</dbReference>
<keyword evidence="4 8" id="KW-1133">Transmembrane helix</keyword>
<feature type="transmembrane region" description="Helical" evidence="8">
    <location>
        <begin position="441"/>
        <end position="459"/>
    </location>
</feature>
<dbReference type="PRINTS" id="PR01036">
    <property type="entry name" value="TCRTETB"/>
</dbReference>
<protein>
    <submittedName>
        <fullName evidence="10">MFS general substrate transporter</fullName>
    </submittedName>
</protein>
<evidence type="ECO:0000256" key="7">
    <source>
        <dbReference type="ARBA" id="ARBA00056296"/>
    </source>
</evidence>
<feature type="transmembrane region" description="Helical" evidence="8">
    <location>
        <begin position="378"/>
        <end position="398"/>
    </location>
</feature>
<evidence type="ECO:0000259" key="9">
    <source>
        <dbReference type="PROSITE" id="PS50850"/>
    </source>
</evidence>
<keyword evidence="3 8" id="KW-0812">Transmembrane</keyword>
<dbReference type="CDD" id="cd17323">
    <property type="entry name" value="MFS_Tpo1_MDR_like"/>
    <property type="match status" value="1"/>
</dbReference>
<evidence type="ECO:0000256" key="4">
    <source>
        <dbReference type="ARBA" id="ARBA00022989"/>
    </source>
</evidence>
<feature type="transmembrane region" description="Helical" evidence="8">
    <location>
        <begin position="465"/>
        <end position="484"/>
    </location>
</feature>
<feature type="transmembrane region" description="Helical" evidence="8">
    <location>
        <begin position="316"/>
        <end position="337"/>
    </location>
</feature>
<dbReference type="OrthoDB" id="440553at2759"/>
<accession>A0A9P4LTV4</accession>
<dbReference type="SUPFAM" id="SSF103473">
    <property type="entry name" value="MFS general substrate transporter"/>
    <property type="match status" value="1"/>
</dbReference>
<dbReference type="GO" id="GO:0005886">
    <property type="term" value="C:plasma membrane"/>
    <property type="evidence" value="ECO:0007669"/>
    <property type="project" value="TreeGrafter"/>
</dbReference>
<gene>
    <name evidence="10" type="ORF">K490DRAFT_74775</name>
</gene>
<feature type="transmembrane region" description="Helical" evidence="8">
    <location>
        <begin position="74"/>
        <end position="97"/>
    </location>
</feature>
<evidence type="ECO:0000313" key="11">
    <source>
        <dbReference type="Proteomes" id="UP000799776"/>
    </source>
</evidence>
<feature type="transmembrane region" description="Helical" evidence="8">
    <location>
        <begin position="167"/>
        <end position="192"/>
    </location>
</feature>
<evidence type="ECO:0000256" key="6">
    <source>
        <dbReference type="ARBA" id="ARBA00023180"/>
    </source>
</evidence>
<dbReference type="Proteomes" id="UP000799776">
    <property type="component" value="Unassembled WGS sequence"/>
</dbReference>
<keyword evidence="5 8" id="KW-0472">Membrane</keyword>
<dbReference type="PANTHER" id="PTHR23502:SF26">
    <property type="entry name" value="MAJOR FACILITATOR SUPERFAMILY (MFS) PROFILE DOMAIN-CONTAINING PROTEIN"/>
    <property type="match status" value="1"/>
</dbReference>
<dbReference type="InterPro" id="IPR020846">
    <property type="entry name" value="MFS_dom"/>
</dbReference>
<feature type="transmembrane region" description="Helical" evidence="8">
    <location>
        <begin position="134"/>
        <end position="155"/>
    </location>
</feature>
<evidence type="ECO:0000256" key="2">
    <source>
        <dbReference type="ARBA" id="ARBA00022448"/>
    </source>
</evidence>
<dbReference type="Gene3D" id="1.20.1250.20">
    <property type="entry name" value="MFS general substrate transporter like domains"/>
    <property type="match status" value="1"/>
</dbReference>
<evidence type="ECO:0000256" key="8">
    <source>
        <dbReference type="SAM" id="Phobius"/>
    </source>
</evidence>
<feature type="transmembrane region" description="Helical" evidence="8">
    <location>
        <begin position="198"/>
        <end position="217"/>
    </location>
</feature>
<evidence type="ECO:0000256" key="3">
    <source>
        <dbReference type="ARBA" id="ARBA00022692"/>
    </source>
</evidence>
<comment type="function">
    <text evidence="7">MFS-type transporter; part of the gene cluster that mediates the biosynthesis of squalestatin S1 (SQS1, also known as zaragozic acid A), a heavily oxidized fungal polyketide that offers potent cholesterol lowering activity by targeting squalene synthase (SS).</text>
</comment>